<protein>
    <recommendedName>
        <fullName evidence="3">methylated-DNA--[protein]-cysteine S-methyltransferase</fullName>
        <ecNumber evidence="3">2.1.1.63</ecNumber>
    </recommendedName>
</protein>
<keyword evidence="15" id="KW-0238">DNA-binding</keyword>
<dbReference type="Pfam" id="PF01035">
    <property type="entry name" value="DNA_binding_1"/>
    <property type="match status" value="1"/>
</dbReference>
<dbReference type="SUPFAM" id="SSF46767">
    <property type="entry name" value="Methylated DNA-protein cysteine methyltransferase, C-terminal domain"/>
    <property type="match status" value="1"/>
</dbReference>
<feature type="binding site" evidence="13">
    <location>
        <position position="76"/>
    </location>
    <ligand>
        <name>Zn(2+)</name>
        <dbReference type="ChEBI" id="CHEBI:29105"/>
    </ligand>
</feature>
<keyword evidence="6" id="KW-0227">DNA damage</keyword>
<dbReference type="InterPro" id="IPR004026">
    <property type="entry name" value="Ada_DNA_repair_Zn-bd"/>
</dbReference>
<dbReference type="GO" id="GO:0003700">
    <property type="term" value="F:DNA-binding transcription factor activity"/>
    <property type="evidence" value="ECO:0007669"/>
    <property type="project" value="InterPro"/>
</dbReference>
<dbReference type="SUPFAM" id="SSF53155">
    <property type="entry name" value="Methylated DNA-protein cysteine methyltransferase domain"/>
    <property type="match status" value="1"/>
</dbReference>
<feature type="binding site" evidence="13">
    <location>
        <position position="79"/>
    </location>
    <ligand>
        <name>Zn(2+)</name>
        <dbReference type="ChEBI" id="CHEBI:29105"/>
    </ligand>
</feature>
<evidence type="ECO:0000256" key="6">
    <source>
        <dbReference type="ARBA" id="ARBA00022763"/>
    </source>
</evidence>
<keyword evidence="8" id="KW-0010">Activator</keyword>
<keyword evidence="4 15" id="KW-0489">Methyltransferase</keyword>
<sequence>MNTARPEQTQLTIPSQAQMAQAVADRDPAYDGRFFYGVVTTGVVCRPVCPSRRARPENLRFFLTLDEALQAGFRPCKRCRPDRATHEAERVSRIARHIEQHADERLSLATLAAVAGLSPGRLQKTFKTAFGVSPRQYQDAVRLDRFKADLKAGEDVTGAIFAAGFGSTSRIYGHPARNLGMTPAVYRSGGDGERIHYACRKTALGPLLMAATGRGVCFAQFGDDQNSLLEQLHDEFPKAELTASPASEGPELDAWIDALDHHLSGHGPRPDLPLDLRGTAFQVQVWRFLLSVTEGDVVSYGDVARGIGKPRAVRAVASACGANRVGILVPCHRVLRGDGQLGGYRWGLDRKRSLIDLERRRRKTSG</sequence>
<comment type="similarity">
    <text evidence="2">Belongs to the MGMT family.</text>
</comment>
<comment type="caution">
    <text evidence="15">The sequence shown here is derived from an EMBL/GenBank/DDBJ whole genome shotgun (WGS) entry which is preliminary data.</text>
</comment>
<dbReference type="AlphaFoldDB" id="A0AAW9R6K2"/>
<dbReference type="NCBIfam" id="TIGR00589">
    <property type="entry name" value="ogt"/>
    <property type="match status" value="1"/>
</dbReference>
<dbReference type="EMBL" id="JAZHOG010000005">
    <property type="protein sequence ID" value="MEJ8567704.1"/>
    <property type="molecule type" value="Genomic_DNA"/>
</dbReference>
<dbReference type="PANTHER" id="PTHR10815">
    <property type="entry name" value="METHYLATED-DNA--PROTEIN-CYSTEINE METHYLTRANSFERASE"/>
    <property type="match status" value="1"/>
</dbReference>
<dbReference type="GO" id="GO:0006281">
    <property type="term" value="P:DNA repair"/>
    <property type="evidence" value="ECO:0007669"/>
    <property type="project" value="UniProtKB-KW"/>
</dbReference>
<dbReference type="GO" id="GO:0003908">
    <property type="term" value="F:methylated-DNA-[protein]-cysteine S-methyltransferase activity"/>
    <property type="evidence" value="ECO:0007669"/>
    <property type="project" value="UniProtKB-EC"/>
</dbReference>
<gene>
    <name evidence="15" type="primary">ada</name>
    <name evidence="15" type="ORF">V3330_08720</name>
</gene>
<dbReference type="Gene3D" id="1.10.10.10">
    <property type="entry name" value="Winged helix-like DNA-binding domain superfamily/Winged helix DNA-binding domain"/>
    <property type="match status" value="1"/>
</dbReference>
<dbReference type="Gene3D" id="1.10.10.60">
    <property type="entry name" value="Homeodomain-like"/>
    <property type="match status" value="1"/>
</dbReference>
<evidence type="ECO:0000313" key="15">
    <source>
        <dbReference type="EMBL" id="MEJ8567704.1"/>
    </source>
</evidence>
<evidence type="ECO:0000256" key="11">
    <source>
        <dbReference type="ARBA" id="ARBA00049348"/>
    </source>
</evidence>
<evidence type="ECO:0000259" key="14">
    <source>
        <dbReference type="PROSITE" id="PS01124"/>
    </source>
</evidence>
<keyword evidence="13" id="KW-0479">Metal-binding</keyword>
<evidence type="ECO:0000256" key="12">
    <source>
        <dbReference type="PIRSR" id="PIRSR000409-1"/>
    </source>
</evidence>
<evidence type="ECO:0000256" key="7">
    <source>
        <dbReference type="ARBA" id="ARBA00023015"/>
    </source>
</evidence>
<dbReference type="InterPro" id="IPR014048">
    <property type="entry name" value="MethylDNA_cys_MeTrfase_DNA-bd"/>
</dbReference>
<comment type="catalytic activity">
    <reaction evidence="11">
        <text>a 6-O-methyl-2'-deoxyguanosine in DNA + L-cysteinyl-[protein] = S-methyl-L-cysteinyl-[protein] + a 2'-deoxyguanosine in DNA</text>
        <dbReference type="Rhea" id="RHEA:24000"/>
        <dbReference type="Rhea" id="RHEA-COMP:10131"/>
        <dbReference type="Rhea" id="RHEA-COMP:10132"/>
        <dbReference type="Rhea" id="RHEA-COMP:11367"/>
        <dbReference type="Rhea" id="RHEA-COMP:11368"/>
        <dbReference type="ChEBI" id="CHEBI:29950"/>
        <dbReference type="ChEBI" id="CHEBI:82612"/>
        <dbReference type="ChEBI" id="CHEBI:85445"/>
        <dbReference type="ChEBI" id="CHEBI:85448"/>
        <dbReference type="EC" id="2.1.1.63"/>
    </reaction>
</comment>
<dbReference type="InterPro" id="IPR009057">
    <property type="entry name" value="Homeodomain-like_sf"/>
</dbReference>
<evidence type="ECO:0000256" key="3">
    <source>
        <dbReference type="ARBA" id="ARBA00011918"/>
    </source>
</evidence>
<evidence type="ECO:0000256" key="5">
    <source>
        <dbReference type="ARBA" id="ARBA00022679"/>
    </source>
</evidence>
<dbReference type="InterPro" id="IPR036388">
    <property type="entry name" value="WH-like_DNA-bd_sf"/>
</dbReference>
<dbReference type="FunFam" id="1.10.10.10:FF:000214">
    <property type="entry name" value="Methylated-DNA--protein-cysteine methyltransferase"/>
    <property type="match status" value="1"/>
</dbReference>
<keyword evidence="7" id="KW-0805">Transcription regulation</keyword>
<dbReference type="Proteomes" id="UP001359886">
    <property type="component" value="Unassembled WGS sequence"/>
</dbReference>
<dbReference type="EC" id="2.1.1.63" evidence="3"/>
<feature type="binding site" evidence="13">
    <location>
        <position position="49"/>
    </location>
    <ligand>
        <name>Zn(2+)</name>
        <dbReference type="ChEBI" id="CHEBI:29105"/>
    </ligand>
</feature>
<keyword evidence="16" id="KW-1185">Reference proteome</keyword>
<dbReference type="PROSITE" id="PS00374">
    <property type="entry name" value="MGMT"/>
    <property type="match status" value="1"/>
</dbReference>
<comment type="cofactor">
    <cofactor evidence="13">
        <name>Zn(2+)</name>
        <dbReference type="ChEBI" id="CHEBI:29105"/>
    </cofactor>
    <text evidence="13">Binds 1 zinc ion per subunit.</text>
</comment>
<evidence type="ECO:0000256" key="9">
    <source>
        <dbReference type="ARBA" id="ARBA00023163"/>
    </source>
</evidence>
<dbReference type="InterPro" id="IPR036217">
    <property type="entry name" value="MethylDNA_cys_MeTrfase_DNAb"/>
</dbReference>
<dbReference type="GO" id="GO:0043565">
    <property type="term" value="F:sequence-specific DNA binding"/>
    <property type="evidence" value="ECO:0007669"/>
    <property type="project" value="InterPro"/>
</dbReference>
<dbReference type="PANTHER" id="PTHR10815:SF14">
    <property type="entry name" value="BIFUNCTIONAL TRANSCRIPTIONAL ACTIVATOR_DNA REPAIR ENZYME ADA"/>
    <property type="match status" value="1"/>
</dbReference>
<accession>A0AAW9R6K2</accession>
<dbReference type="GO" id="GO:0008270">
    <property type="term" value="F:zinc ion binding"/>
    <property type="evidence" value="ECO:0007669"/>
    <property type="project" value="InterPro"/>
</dbReference>
<evidence type="ECO:0000256" key="10">
    <source>
        <dbReference type="ARBA" id="ARBA00023204"/>
    </source>
</evidence>
<dbReference type="NCBIfam" id="NF011964">
    <property type="entry name" value="PRK15435.1"/>
    <property type="match status" value="1"/>
</dbReference>
<dbReference type="RefSeq" id="WP_354695029.1">
    <property type="nucleotide sequence ID" value="NZ_JAZHOG010000005.1"/>
</dbReference>
<feature type="active site" description="Nucleophile; methyl group acceptor from either O6-methylguanine or O4-methylthymine" evidence="12">
    <location>
        <position position="331"/>
    </location>
</feature>
<feature type="binding site" evidence="13">
    <location>
        <position position="45"/>
    </location>
    <ligand>
        <name>Zn(2+)</name>
        <dbReference type="ChEBI" id="CHEBI:29105"/>
    </ligand>
</feature>
<dbReference type="GO" id="GO:0032259">
    <property type="term" value="P:methylation"/>
    <property type="evidence" value="ECO:0007669"/>
    <property type="project" value="UniProtKB-KW"/>
</dbReference>
<dbReference type="SUPFAM" id="SSF57884">
    <property type="entry name" value="Ada DNA repair protein, N-terminal domain (N-Ada 10)"/>
    <property type="match status" value="1"/>
</dbReference>
<name>A0AAW9R6K2_9GAMM</name>
<feature type="active site" description="Nucleophile; methyl group acceptor from methylphosphotriester" evidence="12">
    <location>
        <position position="45"/>
    </location>
</feature>
<evidence type="ECO:0000256" key="1">
    <source>
        <dbReference type="ARBA" id="ARBA00001286"/>
    </source>
</evidence>
<evidence type="ECO:0000256" key="4">
    <source>
        <dbReference type="ARBA" id="ARBA00022603"/>
    </source>
</evidence>
<dbReference type="InterPro" id="IPR001497">
    <property type="entry name" value="MethylDNA_cys_MeTrfase_AS"/>
</dbReference>
<feature type="domain" description="HTH araC/xylS-type" evidence="14">
    <location>
        <begin position="92"/>
        <end position="189"/>
    </location>
</feature>
<organism evidence="15 16">
    <name type="scientific">Elongatibacter sediminis</name>
    <dbReference type="NCBI Taxonomy" id="3119006"/>
    <lineage>
        <taxon>Bacteria</taxon>
        <taxon>Pseudomonadati</taxon>
        <taxon>Pseudomonadota</taxon>
        <taxon>Gammaproteobacteria</taxon>
        <taxon>Chromatiales</taxon>
        <taxon>Wenzhouxiangellaceae</taxon>
        <taxon>Elongatibacter</taxon>
    </lineage>
</organism>
<proteinExistence type="inferred from homology"/>
<dbReference type="Pfam" id="PF02805">
    <property type="entry name" value="Ada_Zn_binding"/>
    <property type="match status" value="1"/>
</dbReference>
<dbReference type="InterPro" id="IPR018060">
    <property type="entry name" value="HTH_AraC"/>
</dbReference>
<dbReference type="PROSITE" id="PS01124">
    <property type="entry name" value="HTH_ARAC_FAMILY_2"/>
    <property type="match status" value="1"/>
</dbReference>
<evidence type="ECO:0000256" key="2">
    <source>
        <dbReference type="ARBA" id="ARBA00008711"/>
    </source>
</evidence>
<dbReference type="SUPFAM" id="SSF46689">
    <property type="entry name" value="Homeodomain-like"/>
    <property type="match status" value="1"/>
</dbReference>
<dbReference type="CDD" id="cd06445">
    <property type="entry name" value="ATase"/>
    <property type="match status" value="1"/>
</dbReference>
<evidence type="ECO:0000313" key="16">
    <source>
        <dbReference type="Proteomes" id="UP001359886"/>
    </source>
</evidence>
<dbReference type="Pfam" id="PF12833">
    <property type="entry name" value="HTH_18"/>
    <property type="match status" value="1"/>
</dbReference>
<reference evidence="15 16" key="1">
    <citation type="submission" date="2024-02" db="EMBL/GenBank/DDBJ databases">
        <title>A novel Wenzhouxiangellaceae bacterium, isolated from coastal sediments.</title>
        <authorList>
            <person name="Du Z.-J."/>
            <person name="Ye Y.-Q."/>
            <person name="Zhang X.-Y."/>
        </authorList>
    </citation>
    <scope>NUCLEOTIDE SEQUENCE [LARGE SCALE GENOMIC DNA]</scope>
    <source>
        <strain evidence="15 16">CH-27</strain>
    </source>
</reference>
<dbReference type="Gene3D" id="3.40.10.10">
    <property type="entry name" value="DNA Methylphosphotriester Repair Domain"/>
    <property type="match status" value="1"/>
</dbReference>
<evidence type="ECO:0000256" key="13">
    <source>
        <dbReference type="PIRSR" id="PIRSR000409-3"/>
    </source>
</evidence>
<keyword evidence="13" id="KW-0862">Zinc</keyword>
<evidence type="ECO:0000256" key="8">
    <source>
        <dbReference type="ARBA" id="ARBA00023159"/>
    </source>
</evidence>
<dbReference type="Gene3D" id="3.30.160.70">
    <property type="entry name" value="Methylated DNA-protein cysteine methyltransferase domain"/>
    <property type="match status" value="1"/>
</dbReference>
<comment type="catalytic activity">
    <reaction evidence="1">
        <text>a 4-O-methyl-thymidine in DNA + L-cysteinyl-[protein] = a thymidine in DNA + S-methyl-L-cysteinyl-[protein]</text>
        <dbReference type="Rhea" id="RHEA:53428"/>
        <dbReference type="Rhea" id="RHEA-COMP:10131"/>
        <dbReference type="Rhea" id="RHEA-COMP:10132"/>
        <dbReference type="Rhea" id="RHEA-COMP:13555"/>
        <dbReference type="Rhea" id="RHEA-COMP:13556"/>
        <dbReference type="ChEBI" id="CHEBI:29950"/>
        <dbReference type="ChEBI" id="CHEBI:82612"/>
        <dbReference type="ChEBI" id="CHEBI:137386"/>
        <dbReference type="ChEBI" id="CHEBI:137387"/>
        <dbReference type="EC" id="2.1.1.63"/>
    </reaction>
</comment>
<dbReference type="SMART" id="SM00342">
    <property type="entry name" value="HTH_ARAC"/>
    <property type="match status" value="1"/>
</dbReference>
<dbReference type="InterPro" id="IPR016221">
    <property type="entry name" value="Bifunct_regulatory_prot_Ada"/>
</dbReference>
<dbReference type="PIRSF" id="PIRSF000409">
    <property type="entry name" value="Ada"/>
    <property type="match status" value="1"/>
</dbReference>
<keyword evidence="9" id="KW-0804">Transcription</keyword>
<dbReference type="InterPro" id="IPR036631">
    <property type="entry name" value="MGMT_N_sf"/>
</dbReference>
<dbReference type="InterPro" id="IPR035451">
    <property type="entry name" value="Ada-like_dom_sf"/>
</dbReference>
<keyword evidence="10" id="KW-0234">DNA repair</keyword>
<keyword evidence="5 15" id="KW-0808">Transferase</keyword>